<dbReference type="Pfam" id="PF13173">
    <property type="entry name" value="AAA_14"/>
    <property type="match status" value="1"/>
</dbReference>
<comment type="caution">
    <text evidence="3">The sequence shown here is derived from an EMBL/GenBank/DDBJ whole genome shotgun (WGS) entry which is preliminary data.</text>
</comment>
<dbReference type="InterPro" id="IPR041682">
    <property type="entry name" value="AAA_14"/>
</dbReference>
<dbReference type="AlphaFoldDB" id="A0A937X846"/>
<feature type="domain" description="AAA" evidence="1">
    <location>
        <begin position="15"/>
        <end position="132"/>
    </location>
</feature>
<evidence type="ECO:0000259" key="2">
    <source>
        <dbReference type="Pfam" id="PF13635"/>
    </source>
</evidence>
<organism evidence="3 4">
    <name type="scientific">Candidatus Tanganyikabacteria bacterium</name>
    <dbReference type="NCBI Taxonomy" id="2961651"/>
    <lineage>
        <taxon>Bacteria</taxon>
        <taxon>Bacillati</taxon>
        <taxon>Candidatus Sericytochromatia</taxon>
        <taxon>Candidatus Tanganyikabacteria</taxon>
    </lineage>
</organism>
<feature type="domain" description="DUF4143" evidence="2">
    <location>
        <begin position="171"/>
        <end position="325"/>
    </location>
</feature>
<protein>
    <submittedName>
        <fullName evidence="3">ATP-binding protein</fullName>
    </submittedName>
</protein>
<evidence type="ECO:0000313" key="4">
    <source>
        <dbReference type="Proteomes" id="UP000703893"/>
    </source>
</evidence>
<reference evidence="3 4" key="1">
    <citation type="submission" date="2019-03" db="EMBL/GenBank/DDBJ databases">
        <title>Lake Tanganyika Metagenome-Assembled Genomes (MAGs).</title>
        <authorList>
            <person name="Tran P."/>
        </authorList>
    </citation>
    <scope>NUCLEOTIDE SEQUENCE [LARGE SCALE GENOMIC DNA]</scope>
    <source>
        <strain evidence="3">K_DeepCast_65m_m2_236</strain>
    </source>
</reference>
<sequence length="357" mass="40132">MESATRFFRTPVDSFFLLGPRGTGKTWLTRRIFPDALRIDLLEPETLRALAARPERLGELVAGRPETRRVVIDEVQKLPELLEVVHLLLEENRKIQFVLTGSSARKLRRGGVNLLGGRAVRMALHPFMAAELGDRFDLAKCLRLGMMPLVHGAADPDAVLRAYTGLYIREEVQMEGAVRNLGSFARCLEALSFSQGGVLNLASVSRDCQVNRRTVEGYLEILEDLMLAYRVPVFTLRAKRAVAAHPKFYFFDAGVFRANRPAGPLGSPSEIAGAAVETLVAQHLRAWCDYSAGNHRLFYWQTRSRVEVDFVVYGDREFLAVEVKNSTAVRPEDLRGLRAFGQDYPECSLRLVYRGHE</sequence>
<dbReference type="Pfam" id="PF13635">
    <property type="entry name" value="DUF4143"/>
    <property type="match status" value="1"/>
</dbReference>
<evidence type="ECO:0000259" key="1">
    <source>
        <dbReference type="Pfam" id="PF13173"/>
    </source>
</evidence>
<keyword evidence="3" id="KW-0067">ATP-binding</keyword>
<gene>
    <name evidence="3" type="ORF">FJZ00_11975</name>
</gene>
<dbReference type="Proteomes" id="UP000703893">
    <property type="component" value="Unassembled WGS sequence"/>
</dbReference>
<proteinExistence type="predicted"/>
<accession>A0A937X846</accession>
<name>A0A937X846_9BACT</name>
<evidence type="ECO:0000313" key="3">
    <source>
        <dbReference type="EMBL" id="MBM3275865.1"/>
    </source>
</evidence>
<dbReference type="SUPFAM" id="SSF52540">
    <property type="entry name" value="P-loop containing nucleoside triphosphate hydrolases"/>
    <property type="match status" value="1"/>
</dbReference>
<dbReference type="PANTHER" id="PTHR43566">
    <property type="entry name" value="CONSERVED PROTEIN"/>
    <property type="match status" value="1"/>
</dbReference>
<feature type="non-terminal residue" evidence="3">
    <location>
        <position position="357"/>
    </location>
</feature>
<dbReference type="EMBL" id="VGJX01000755">
    <property type="protein sequence ID" value="MBM3275865.1"/>
    <property type="molecule type" value="Genomic_DNA"/>
</dbReference>
<dbReference type="PANTHER" id="PTHR43566:SF2">
    <property type="entry name" value="DUF4143 DOMAIN-CONTAINING PROTEIN"/>
    <property type="match status" value="1"/>
</dbReference>
<dbReference type="GO" id="GO:0005524">
    <property type="term" value="F:ATP binding"/>
    <property type="evidence" value="ECO:0007669"/>
    <property type="project" value="UniProtKB-KW"/>
</dbReference>
<keyword evidence="3" id="KW-0547">Nucleotide-binding</keyword>
<dbReference type="InterPro" id="IPR027417">
    <property type="entry name" value="P-loop_NTPase"/>
</dbReference>
<dbReference type="InterPro" id="IPR025420">
    <property type="entry name" value="DUF4143"/>
</dbReference>